<evidence type="ECO:0000256" key="7">
    <source>
        <dbReference type="ARBA" id="ARBA00022764"/>
    </source>
</evidence>
<evidence type="ECO:0000256" key="14">
    <source>
        <dbReference type="ARBA" id="ARBA00055000"/>
    </source>
</evidence>
<evidence type="ECO:0000256" key="11">
    <source>
        <dbReference type="ARBA" id="ARBA00023014"/>
    </source>
</evidence>
<keyword evidence="6" id="KW-0732">Signal</keyword>
<gene>
    <name evidence="18" type="ORF">SAMN02745206_02636</name>
</gene>
<dbReference type="PANTHER" id="PTHR43105:SF14">
    <property type="entry name" value="FORMATE DEHYDROGENASE H"/>
    <property type="match status" value="1"/>
</dbReference>
<proteinExistence type="predicted"/>
<evidence type="ECO:0000256" key="10">
    <source>
        <dbReference type="ARBA" id="ARBA00023004"/>
    </source>
</evidence>
<dbReference type="GO" id="GO:0022904">
    <property type="term" value="P:respiratory electron transport chain"/>
    <property type="evidence" value="ECO:0007669"/>
    <property type="project" value="TreeGrafter"/>
</dbReference>
<feature type="domain" description="Molybdopterin oxidoreductase" evidence="16">
    <location>
        <begin position="1"/>
        <end position="333"/>
    </location>
</feature>
<dbReference type="Proteomes" id="UP000184076">
    <property type="component" value="Unassembled WGS sequence"/>
</dbReference>
<dbReference type="AlphaFoldDB" id="A0A1M5EFR3"/>
<evidence type="ECO:0000256" key="3">
    <source>
        <dbReference type="ARBA" id="ARBA00022485"/>
    </source>
</evidence>
<evidence type="ECO:0000256" key="12">
    <source>
        <dbReference type="ARBA" id="ARBA00023063"/>
    </source>
</evidence>
<evidence type="ECO:0000256" key="13">
    <source>
        <dbReference type="ARBA" id="ARBA00052176"/>
    </source>
</evidence>
<dbReference type="EMBL" id="FQVB01000027">
    <property type="protein sequence ID" value="SHF78069.1"/>
    <property type="molecule type" value="Genomic_DNA"/>
</dbReference>
<dbReference type="SUPFAM" id="SSF53706">
    <property type="entry name" value="Formate dehydrogenase/DMSO reductase, domains 1-3"/>
    <property type="match status" value="1"/>
</dbReference>
<comment type="catalytic activity">
    <reaction evidence="13">
        <text>2 Fe(II)-[cytochrome] + nitrate + 2 H(+) = 2 Fe(III)-[cytochrome] + nitrite + H2O</text>
        <dbReference type="Rhea" id="RHEA:12909"/>
        <dbReference type="Rhea" id="RHEA-COMP:11777"/>
        <dbReference type="Rhea" id="RHEA-COMP:11778"/>
        <dbReference type="ChEBI" id="CHEBI:15377"/>
        <dbReference type="ChEBI" id="CHEBI:15378"/>
        <dbReference type="ChEBI" id="CHEBI:16301"/>
        <dbReference type="ChEBI" id="CHEBI:17632"/>
        <dbReference type="ChEBI" id="CHEBI:29033"/>
        <dbReference type="ChEBI" id="CHEBI:29034"/>
        <dbReference type="EC" id="1.9.6.1"/>
    </reaction>
</comment>
<organism evidence="18 19">
    <name type="scientific">Desulfacinum infernum DSM 9756</name>
    <dbReference type="NCBI Taxonomy" id="1121391"/>
    <lineage>
        <taxon>Bacteria</taxon>
        <taxon>Pseudomonadati</taxon>
        <taxon>Thermodesulfobacteriota</taxon>
        <taxon>Syntrophobacteria</taxon>
        <taxon>Syntrophobacterales</taxon>
        <taxon>Syntrophobacteraceae</taxon>
        <taxon>Desulfacinum</taxon>
    </lineage>
</organism>
<keyword evidence="9" id="KW-0560">Oxidoreductase</keyword>
<protein>
    <recommendedName>
        <fullName evidence="15">nitrate reductase (cytochrome)</fullName>
        <ecNumber evidence="15">1.9.6.1</ecNumber>
    </recommendedName>
</protein>
<dbReference type="PROSITE" id="PS00490">
    <property type="entry name" value="MOLYBDOPTERIN_PROK_2"/>
    <property type="match status" value="1"/>
</dbReference>
<keyword evidence="7" id="KW-0574">Periplasm</keyword>
<dbReference type="FunFam" id="3.40.228.10:FF:000002">
    <property type="entry name" value="Formate dehydrogenase subunit alpha"/>
    <property type="match status" value="1"/>
</dbReference>
<feature type="domain" description="Molybdopterin dinucleotide-binding" evidence="17">
    <location>
        <begin position="439"/>
        <end position="545"/>
    </location>
</feature>
<keyword evidence="8" id="KW-0813">Transport</keyword>
<dbReference type="InterPro" id="IPR041925">
    <property type="entry name" value="CT_Formate-Dh_H"/>
</dbReference>
<dbReference type="GO" id="GO:0043546">
    <property type="term" value="F:molybdopterin cofactor binding"/>
    <property type="evidence" value="ECO:0007669"/>
    <property type="project" value="InterPro"/>
</dbReference>
<dbReference type="PROSITE" id="PS00932">
    <property type="entry name" value="MOLYBDOPTERIN_PROK_3"/>
    <property type="match status" value="1"/>
</dbReference>
<evidence type="ECO:0000256" key="8">
    <source>
        <dbReference type="ARBA" id="ARBA00022982"/>
    </source>
</evidence>
<dbReference type="EC" id="1.9.6.1" evidence="15"/>
<dbReference type="Gene3D" id="3.40.228.10">
    <property type="entry name" value="Dimethylsulfoxide Reductase, domain 2"/>
    <property type="match status" value="1"/>
</dbReference>
<evidence type="ECO:0000313" key="19">
    <source>
        <dbReference type="Proteomes" id="UP000184076"/>
    </source>
</evidence>
<comment type="function">
    <text evidence="14">Catalytic subunit of the periplasmic nitrate reductase complex NapAB. Receives electrons from NapB and catalyzes the reduction of nitrate to nitrite.</text>
</comment>
<evidence type="ECO:0000313" key="18">
    <source>
        <dbReference type="EMBL" id="SHF78069.1"/>
    </source>
</evidence>
<dbReference type="InterPro" id="IPR050123">
    <property type="entry name" value="Prok_molybdopt-oxidoreductase"/>
</dbReference>
<keyword evidence="10" id="KW-0408">Iron</keyword>
<dbReference type="InterPro" id="IPR009010">
    <property type="entry name" value="Asp_de-COase-like_dom_sf"/>
</dbReference>
<keyword evidence="19" id="KW-1185">Reference proteome</keyword>
<dbReference type="SUPFAM" id="SSF50692">
    <property type="entry name" value="ADC-like"/>
    <property type="match status" value="1"/>
</dbReference>
<evidence type="ECO:0000256" key="15">
    <source>
        <dbReference type="ARBA" id="ARBA00067026"/>
    </source>
</evidence>
<dbReference type="GO" id="GO:0050140">
    <property type="term" value="F:nitrate reductase (cytochrome) activity"/>
    <property type="evidence" value="ECO:0007669"/>
    <property type="project" value="UniProtKB-EC"/>
</dbReference>
<dbReference type="InterPro" id="IPR006656">
    <property type="entry name" value="Mopterin_OxRdtase"/>
</dbReference>
<dbReference type="Pfam" id="PF00384">
    <property type="entry name" value="Molybdopterin"/>
    <property type="match status" value="1"/>
</dbReference>
<dbReference type="Pfam" id="PF01568">
    <property type="entry name" value="Molydop_binding"/>
    <property type="match status" value="1"/>
</dbReference>
<dbReference type="FunFam" id="2.40.40.20:FF:000005">
    <property type="entry name" value="Periplasmic nitrate reductase"/>
    <property type="match status" value="1"/>
</dbReference>
<keyword evidence="12" id="KW-0534">Nitrate assimilation</keyword>
<evidence type="ECO:0000256" key="9">
    <source>
        <dbReference type="ARBA" id="ARBA00023002"/>
    </source>
</evidence>
<reference evidence="19" key="1">
    <citation type="submission" date="2016-11" db="EMBL/GenBank/DDBJ databases">
        <authorList>
            <person name="Varghese N."/>
            <person name="Submissions S."/>
        </authorList>
    </citation>
    <scope>NUCLEOTIDE SEQUENCE [LARGE SCALE GENOMIC DNA]</scope>
    <source>
        <strain evidence="19">DSM 9756</strain>
    </source>
</reference>
<accession>A0A1M5EFR3</accession>
<keyword evidence="3" id="KW-0004">4Fe-4S</keyword>
<evidence type="ECO:0000256" key="2">
    <source>
        <dbReference type="ARBA" id="ARBA00001966"/>
    </source>
</evidence>
<evidence type="ECO:0000259" key="17">
    <source>
        <dbReference type="Pfam" id="PF01568"/>
    </source>
</evidence>
<evidence type="ECO:0000256" key="1">
    <source>
        <dbReference type="ARBA" id="ARBA00001942"/>
    </source>
</evidence>
<evidence type="ECO:0000256" key="4">
    <source>
        <dbReference type="ARBA" id="ARBA00022505"/>
    </source>
</evidence>
<dbReference type="GO" id="GO:0016020">
    <property type="term" value="C:membrane"/>
    <property type="evidence" value="ECO:0007669"/>
    <property type="project" value="TreeGrafter"/>
</dbReference>
<dbReference type="GO" id="GO:0046872">
    <property type="term" value="F:metal ion binding"/>
    <property type="evidence" value="ECO:0007669"/>
    <property type="project" value="UniProtKB-KW"/>
</dbReference>
<dbReference type="STRING" id="1121391.SAMN02745206_02636"/>
<name>A0A1M5EFR3_9BACT</name>
<dbReference type="Gene3D" id="3.40.50.740">
    <property type="match status" value="1"/>
</dbReference>
<keyword evidence="4" id="KW-0500">Molybdenum</keyword>
<dbReference type="GO" id="GO:0003954">
    <property type="term" value="F:NADH dehydrogenase activity"/>
    <property type="evidence" value="ECO:0007669"/>
    <property type="project" value="TreeGrafter"/>
</dbReference>
<dbReference type="CDD" id="cd02790">
    <property type="entry name" value="MopB_CT_Formate-Dh_H"/>
    <property type="match status" value="1"/>
</dbReference>
<comment type="cofactor">
    <cofactor evidence="1">
        <name>Mo-bis(molybdopterin guanine dinucleotide)</name>
        <dbReference type="ChEBI" id="CHEBI:60539"/>
    </cofactor>
</comment>
<dbReference type="InterPro" id="IPR006655">
    <property type="entry name" value="Mopterin_OxRdtase_prok_CS"/>
</dbReference>
<comment type="cofactor">
    <cofactor evidence="2">
        <name>[4Fe-4S] cluster</name>
        <dbReference type="ChEBI" id="CHEBI:49883"/>
    </cofactor>
</comment>
<dbReference type="Gene3D" id="2.40.40.20">
    <property type="match status" value="1"/>
</dbReference>
<keyword evidence="5" id="KW-0479">Metal-binding</keyword>
<sequence>MTNSIAEIEETDVILITGSNTSEAHPIIGRMIKRAVDRRRAKLIVVDPRKIPMVSFANIWLRPRPGTDVAWINGLCHVILEEGLWDREFVAQRTEGFEEFRESVKEFTPEYVEQVCGIPAEDLRRAARLYARAPKAMIFYAMGITQHAHGTDNVKALANLVMLCGQVGREGTGLNPLRGQNNVQGACDMGALPNVLPGYQPVTDEEVLARFQAEWATGVRLSNKVGMPVTEMFPAVLEGRLRAMYIVGENPALSDANVSHVREALEALDFLVVQDIFFTETAAYADVVLPAASFAEKDGTFTNTERRVQRVRKAIDPPGRARADWEIFCRLAKAYSRELNKRSAVAAVANGLAARCKDRGYWDYADPSEIFDELAAVTPIYAGLSYKRVERGGIQWPCPSRHHPGTPYLHKDRFARGRGKFHALAFQGPAELPDEEYPFYLSTGRIRFHYHTGTMTRRCRGLDRLAPAERIQIHPQDAERLGIRTGDRVRVVSRRGEVEAEVLVSENPAPGMVFATFHFAEVPVNVLTNDALDPVSKIPELKVCAVRVEKVAA</sequence>
<dbReference type="InterPro" id="IPR006657">
    <property type="entry name" value="MoPterin_dinucl-bd_dom"/>
</dbReference>
<dbReference type="GO" id="GO:0042128">
    <property type="term" value="P:nitrate assimilation"/>
    <property type="evidence" value="ECO:0007669"/>
    <property type="project" value="UniProtKB-KW"/>
</dbReference>
<dbReference type="GO" id="GO:0051539">
    <property type="term" value="F:4 iron, 4 sulfur cluster binding"/>
    <property type="evidence" value="ECO:0007669"/>
    <property type="project" value="UniProtKB-KW"/>
</dbReference>
<evidence type="ECO:0000259" key="16">
    <source>
        <dbReference type="Pfam" id="PF00384"/>
    </source>
</evidence>
<dbReference type="PANTHER" id="PTHR43105">
    <property type="entry name" value="RESPIRATORY NITRATE REDUCTASE"/>
    <property type="match status" value="1"/>
</dbReference>
<keyword evidence="8" id="KW-0249">Electron transport</keyword>
<evidence type="ECO:0000256" key="6">
    <source>
        <dbReference type="ARBA" id="ARBA00022729"/>
    </source>
</evidence>
<evidence type="ECO:0000256" key="5">
    <source>
        <dbReference type="ARBA" id="ARBA00022723"/>
    </source>
</evidence>
<keyword evidence="11" id="KW-0411">Iron-sulfur</keyword>